<evidence type="ECO:0008006" key="5">
    <source>
        <dbReference type="Google" id="ProtNLM"/>
    </source>
</evidence>
<evidence type="ECO:0000313" key="3">
    <source>
        <dbReference type="EMBL" id="MDV0446551.1"/>
    </source>
</evidence>
<dbReference type="GO" id="GO:0008237">
    <property type="term" value="F:metallopeptidase activity"/>
    <property type="evidence" value="ECO:0007669"/>
    <property type="project" value="InterPro"/>
</dbReference>
<dbReference type="PANTHER" id="PTHR43421:SF1">
    <property type="entry name" value="METALLOPROTEASE PMBA"/>
    <property type="match status" value="1"/>
</dbReference>
<feature type="domain" description="Metalloprotease TldD/E N-terminal" evidence="1">
    <location>
        <begin position="37"/>
        <end position="99"/>
    </location>
</feature>
<dbReference type="InterPro" id="IPR047657">
    <property type="entry name" value="PmbA"/>
</dbReference>
<reference evidence="3" key="1">
    <citation type="submission" date="2023-06" db="EMBL/GenBank/DDBJ databases">
        <title>Genome sequence of Methanosarcinaceae archaeon Ag5.</title>
        <authorList>
            <person name="Protasov E."/>
            <person name="Platt K."/>
            <person name="Poehlein A."/>
            <person name="Daniel R."/>
            <person name="Brune A."/>
        </authorList>
    </citation>
    <scope>NUCLEOTIDE SEQUENCE</scope>
    <source>
        <strain evidence="3">Ag5</strain>
    </source>
</reference>
<proteinExistence type="predicted"/>
<organism evidence="3 4">
    <name type="scientific">Methanolapillus africanus</name>
    <dbReference type="NCBI Taxonomy" id="3028297"/>
    <lineage>
        <taxon>Archaea</taxon>
        <taxon>Methanobacteriati</taxon>
        <taxon>Methanobacteriota</taxon>
        <taxon>Stenosarchaea group</taxon>
        <taxon>Methanomicrobia</taxon>
        <taxon>Methanosarcinales</taxon>
        <taxon>Methanosarcinaceae</taxon>
        <taxon>Methanolapillus</taxon>
    </lineage>
</organism>
<keyword evidence="4" id="KW-1185">Reference proteome</keyword>
<dbReference type="GO" id="GO:0006508">
    <property type="term" value="P:proteolysis"/>
    <property type="evidence" value="ECO:0007669"/>
    <property type="project" value="InterPro"/>
</dbReference>
<dbReference type="Pfam" id="PF19290">
    <property type="entry name" value="PmbA_TldD_2nd"/>
    <property type="match status" value="1"/>
</dbReference>
<dbReference type="Gene3D" id="3.30.2290.10">
    <property type="entry name" value="PmbA/TldD superfamily"/>
    <property type="match status" value="1"/>
</dbReference>
<dbReference type="RefSeq" id="WP_338098946.1">
    <property type="nucleotide sequence ID" value="NZ_JAWDKD010000008.1"/>
</dbReference>
<feature type="domain" description="Metalloprotease TldD/E central" evidence="2">
    <location>
        <begin position="129"/>
        <end position="227"/>
    </location>
</feature>
<protein>
    <recommendedName>
        <fullName evidence="5">TldD/PmbA family protein</fullName>
    </recommendedName>
</protein>
<dbReference type="InterPro" id="IPR035068">
    <property type="entry name" value="TldD/PmbA_N"/>
</dbReference>
<accession>A0AAE4MIB8</accession>
<dbReference type="InterPro" id="IPR036059">
    <property type="entry name" value="TldD/PmbA_sf"/>
</dbReference>
<name>A0AAE4MIB8_9EURY</name>
<dbReference type="InterPro" id="IPR045570">
    <property type="entry name" value="Metalloprtase-TldD/E_cen_dom"/>
</dbReference>
<evidence type="ECO:0000313" key="4">
    <source>
        <dbReference type="Proteomes" id="UP001271789"/>
    </source>
</evidence>
<dbReference type="Proteomes" id="UP001271789">
    <property type="component" value="Unassembled WGS sequence"/>
</dbReference>
<dbReference type="EMBL" id="JAWDKD010000008">
    <property type="protein sequence ID" value="MDV0446551.1"/>
    <property type="molecule type" value="Genomic_DNA"/>
</dbReference>
<gene>
    <name evidence="3" type="ORF">MsAg5_03960</name>
</gene>
<dbReference type="PANTHER" id="PTHR43421">
    <property type="entry name" value="METALLOPROTEASE PMBA"/>
    <property type="match status" value="1"/>
</dbReference>
<dbReference type="Pfam" id="PF01523">
    <property type="entry name" value="PmbA_TldD_1st"/>
    <property type="match status" value="1"/>
</dbReference>
<evidence type="ECO:0000259" key="1">
    <source>
        <dbReference type="Pfam" id="PF01523"/>
    </source>
</evidence>
<comment type="caution">
    <text evidence="3">The sequence shown here is derived from an EMBL/GenBank/DDBJ whole genome shotgun (WGS) entry which is preliminary data.</text>
</comment>
<dbReference type="SUPFAM" id="SSF111283">
    <property type="entry name" value="Putative modulator of DNA gyrase, PmbA/TldD"/>
    <property type="match status" value="1"/>
</dbReference>
<sequence>MDCILDAERDEEQVFGSVMDDIEKALALAQKLGAKDAEIIYSMKRATMINFKKDIIETARCSTNTGYGVRAVVNGAVGFSGTNVRSSLTDCVKNAVGSAKVMDPDPFFKSLPEKADYTPVAGLFDDRIIRMPLEECIDNTMEMISGAKAVSGVEPTSGSFSRSISHVLIMNTNGVFAKKKGTGMSGYIDVVAESGLGYENLATAYDYEVSRSKDIDFFKIGQTAADLSQ</sequence>
<evidence type="ECO:0000259" key="2">
    <source>
        <dbReference type="Pfam" id="PF19290"/>
    </source>
</evidence>
<dbReference type="GO" id="GO:0005829">
    <property type="term" value="C:cytosol"/>
    <property type="evidence" value="ECO:0007669"/>
    <property type="project" value="TreeGrafter"/>
</dbReference>
<dbReference type="AlphaFoldDB" id="A0AAE4MIB8"/>
<dbReference type="InterPro" id="IPR002510">
    <property type="entry name" value="Metalloprtase-TldD/E_N"/>
</dbReference>